<proteinExistence type="predicted"/>
<reference evidence="1 2" key="1">
    <citation type="journal article" date="2012" name="Nat. Biotechnol.">
        <title>Draft genome sequence of pigeonpea (Cajanus cajan), an orphan legume crop of resource-poor farmers.</title>
        <authorList>
            <person name="Varshney R.K."/>
            <person name="Chen W."/>
            <person name="Li Y."/>
            <person name="Bharti A.K."/>
            <person name="Saxena R.K."/>
            <person name="Schlueter J.A."/>
            <person name="Donoghue M.T."/>
            <person name="Azam S."/>
            <person name="Fan G."/>
            <person name="Whaley A.M."/>
            <person name="Farmer A.D."/>
            <person name="Sheridan J."/>
            <person name="Iwata A."/>
            <person name="Tuteja R."/>
            <person name="Penmetsa R.V."/>
            <person name="Wu W."/>
            <person name="Upadhyaya H.D."/>
            <person name="Yang S.P."/>
            <person name="Shah T."/>
            <person name="Saxena K.B."/>
            <person name="Michael T."/>
            <person name="McCombie W.R."/>
            <person name="Yang B."/>
            <person name="Zhang G."/>
            <person name="Yang H."/>
            <person name="Wang J."/>
            <person name="Spillane C."/>
            <person name="Cook D.R."/>
            <person name="May G.D."/>
            <person name="Xu X."/>
            <person name="Jackson S.A."/>
        </authorList>
    </citation>
    <scope>NUCLEOTIDE SEQUENCE [LARGE SCALE GENOMIC DNA]</scope>
    <source>
        <strain evidence="2">cv. Asha</strain>
    </source>
</reference>
<keyword evidence="2" id="KW-1185">Reference proteome</keyword>
<gene>
    <name evidence="1" type="ORF">KK1_020916</name>
</gene>
<evidence type="ECO:0000313" key="1">
    <source>
        <dbReference type="EMBL" id="KYP76665.1"/>
    </source>
</evidence>
<protein>
    <submittedName>
        <fullName evidence="1">Uncharacterized protein</fullName>
    </submittedName>
</protein>
<dbReference type="AlphaFoldDB" id="A0A151UBH1"/>
<dbReference type="Proteomes" id="UP000075243">
    <property type="component" value="Chromosome 1"/>
</dbReference>
<organism evidence="1 2">
    <name type="scientific">Cajanus cajan</name>
    <name type="common">Pigeon pea</name>
    <name type="synonym">Cajanus indicus</name>
    <dbReference type="NCBI Taxonomy" id="3821"/>
    <lineage>
        <taxon>Eukaryota</taxon>
        <taxon>Viridiplantae</taxon>
        <taxon>Streptophyta</taxon>
        <taxon>Embryophyta</taxon>
        <taxon>Tracheophyta</taxon>
        <taxon>Spermatophyta</taxon>
        <taxon>Magnoliopsida</taxon>
        <taxon>eudicotyledons</taxon>
        <taxon>Gunneridae</taxon>
        <taxon>Pentapetalae</taxon>
        <taxon>rosids</taxon>
        <taxon>fabids</taxon>
        <taxon>Fabales</taxon>
        <taxon>Fabaceae</taxon>
        <taxon>Papilionoideae</taxon>
        <taxon>50 kb inversion clade</taxon>
        <taxon>NPAAA clade</taxon>
        <taxon>indigoferoid/millettioid clade</taxon>
        <taxon>Phaseoleae</taxon>
        <taxon>Cajanus</taxon>
    </lineage>
</organism>
<evidence type="ECO:0000313" key="2">
    <source>
        <dbReference type="Proteomes" id="UP000075243"/>
    </source>
</evidence>
<sequence length="84" mass="9962">MGHLHHHHGSNHHIHHQKLHKLGGGDSPYDDPFLNSCCCFLATSYIFIAFQRCILLPCYSFFKCFGWNDTDPRYHHYIHHLEME</sequence>
<dbReference type="EMBL" id="CM003603">
    <property type="protein sequence ID" value="KYP76665.1"/>
    <property type="molecule type" value="Genomic_DNA"/>
</dbReference>
<dbReference type="OMA" id="RCIFAAC"/>
<dbReference type="Gramene" id="C.cajan_20312.t">
    <property type="protein sequence ID" value="C.cajan_20312.t.cds1"/>
    <property type="gene ID" value="C.cajan_20312"/>
</dbReference>
<name>A0A151UBH1_CAJCA</name>
<accession>A0A151UBH1</accession>